<dbReference type="InterPro" id="IPR025277">
    <property type="entry name" value="Apiosidase-like_cat_dom"/>
</dbReference>
<evidence type="ECO:0000259" key="2">
    <source>
        <dbReference type="Pfam" id="PF13204"/>
    </source>
</evidence>
<name>A0A2P7B0W7_9HYPH</name>
<proteinExistence type="predicted"/>
<gene>
    <name evidence="3" type="ORF">CU100_05210</name>
</gene>
<dbReference type="PANTHER" id="PTHR37836:SF2">
    <property type="entry name" value="DUF4038 DOMAIN-CONTAINING PROTEIN"/>
    <property type="match status" value="1"/>
</dbReference>
<evidence type="ECO:0000259" key="1">
    <source>
        <dbReference type="Pfam" id="PF12904"/>
    </source>
</evidence>
<dbReference type="SUPFAM" id="SSF51445">
    <property type="entry name" value="(Trans)glycosidases"/>
    <property type="match status" value="1"/>
</dbReference>
<dbReference type="Proteomes" id="UP000241158">
    <property type="component" value="Unassembled WGS sequence"/>
</dbReference>
<dbReference type="Pfam" id="PF12904">
    <property type="entry name" value="Collagen_bind_2"/>
    <property type="match status" value="1"/>
</dbReference>
<dbReference type="Gene3D" id="3.20.20.80">
    <property type="entry name" value="Glycosidases"/>
    <property type="match status" value="1"/>
</dbReference>
<accession>A0A2P7B0W7</accession>
<dbReference type="AlphaFoldDB" id="A0A2P7B0W7"/>
<dbReference type="RefSeq" id="WP_106715423.1">
    <property type="nucleotide sequence ID" value="NZ_JACHXT010000004.1"/>
</dbReference>
<dbReference type="OrthoDB" id="8108447at2"/>
<evidence type="ECO:0000313" key="3">
    <source>
        <dbReference type="EMBL" id="PSH60110.1"/>
    </source>
</evidence>
<dbReference type="PANTHER" id="PTHR37836">
    <property type="entry name" value="LMO1036 PROTEIN"/>
    <property type="match status" value="1"/>
</dbReference>
<feature type="domain" description="Apiosidase-like catalytic" evidence="2">
    <location>
        <begin position="37"/>
        <end position="343"/>
    </location>
</feature>
<feature type="domain" description="Putative collagen-binding" evidence="1">
    <location>
        <begin position="367"/>
        <end position="443"/>
    </location>
</feature>
<dbReference type="InterPro" id="IPR017853">
    <property type="entry name" value="GH"/>
</dbReference>
<reference evidence="4" key="1">
    <citation type="submission" date="2017-11" db="EMBL/GenBank/DDBJ databases">
        <authorList>
            <person name="Kuznetsova I."/>
            <person name="Sazanova A."/>
            <person name="Chirak E."/>
            <person name="Safronova V."/>
            <person name="Willems A."/>
        </authorList>
    </citation>
    <scope>NUCLEOTIDE SEQUENCE [LARGE SCALE GENOMIC DNA]</scope>
    <source>
        <strain evidence="4">PEPV15</strain>
    </source>
</reference>
<sequence>MIDVVSRCWRYLLLVMLILMPLSVHAEGTKFPLRVAENRRYLEDATGKPFLITGEAAWSLIGDLSREDADKYLADRQRRGFNTILVSLIEHRFSRNAPRNFYKRAPFMVEGDFTKPNESYFNDADWILNRARERGFLVLLVPSYLGSGGGPEGWFREVQAAGPEAMRTYGRYLGERFRKYPNIVWVQGGDYDTPDKSLVDELARGISDIDPSALQTVHRGPDTLGSMEWAGVPWFKLDTLYAYDDIIDRALQRASTGPEIPFFFIEGPYENERGSDEQSLRLNAYGTILSGACGQIFGNNPLWHFAGPGLYDVAGTWEDALASRGSQSITHLKRLFDPLPWWELEPERGRLLAKRGQSSKGNALGALTREGTLAVLYLSGQRSVAIDTNALTKSVGLARWYDPASGNYMDEPEAGAIGQQGIVTFEVPRSANSGGFEDWVLVLTKRG</sequence>
<comment type="caution">
    <text evidence="3">The sequence shown here is derived from an EMBL/GenBank/DDBJ whole genome shotgun (WGS) entry which is preliminary data.</text>
</comment>
<dbReference type="InterPro" id="IPR024749">
    <property type="entry name" value="Collagen-bd_put"/>
</dbReference>
<dbReference type="EMBL" id="PGGN01000001">
    <property type="protein sequence ID" value="PSH60110.1"/>
    <property type="molecule type" value="Genomic_DNA"/>
</dbReference>
<protein>
    <recommendedName>
        <fullName evidence="5">DUF4038 domain-containing protein</fullName>
    </recommendedName>
</protein>
<organism evidence="3 4">
    <name type="scientific">Phyllobacterium endophyticum</name>
    <dbReference type="NCBI Taxonomy" id="1149773"/>
    <lineage>
        <taxon>Bacteria</taxon>
        <taxon>Pseudomonadati</taxon>
        <taxon>Pseudomonadota</taxon>
        <taxon>Alphaproteobacteria</taxon>
        <taxon>Hyphomicrobiales</taxon>
        <taxon>Phyllobacteriaceae</taxon>
        <taxon>Phyllobacterium</taxon>
    </lineage>
</organism>
<keyword evidence="4" id="KW-1185">Reference proteome</keyword>
<dbReference type="Pfam" id="PF13204">
    <property type="entry name" value="Apiosidase"/>
    <property type="match status" value="1"/>
</dbReference>
<evidence type="ECO:0000313" key="4">
    <source>
        <dbReference type="Proteomes" id="UP000241158"/>
    </source>
</evidence>
<evidence type="ECO:0008006" key="5">
    <source>
        <dbReference type="Google" id="ProtNLM"/>
    </source>
</evidence>